<evidence type="ECO:0000313" key="2">
    <source>
        <dbReference type="Proteomes" id="UP000252139"/>
    </source>
</evidence>
<sequence>MKILWKALKNTGHAQGNRCNKNSYFGKKYMCYWEDCKDQVLITDINDDARATISYICQLVNQNVFGSAASTSPGSIFGSIPDSTPDSKTPIDEILDVVGYMKNIDLASELAIKTLKEHVTEEDYNDIDSSLKTEEMKLYRNN</sequence>
<comment type="caution">
    <text evidence="1">The sequence shown here is derived from an EMBL/GenBank/DDBJ whole genome shotgun (WGS) entry which is preliminary data.</text>
</comment>
<name>A0A367K6T6_RHIAZ</name>
<organism evidence="1 2">
    <name type="scientific">Rhizopus azygosporus</name>
    <name type="common">Rhizopus microsporus var. azygosporus</name>
    <dbReference type="NCBI Taxonomy" id="86630"/>
    <lineage>
        <taxon>Eukaryota</taxon>
        <taxon>Fungi</taxon>
        <taxon>Fungi incertae sedis</taxon>
        <taxon>Mucoromycota</taxon>
        <taxon>Mucoromycotina</taxon>
        <taxon>Mucoromycetes</taxon>
        <taxon>Mucorales</taxon>
        <taxon>Mucorineae</taxon>
        <taxon>Rhizopodaceae</taxon>
        <taxon>Rhizopus</taxon>
    </lineage>
</organism>
<dbReference type="OrthoDB" id="2287249at2759"/>
<reference evidence="1 2" key="1">
    <citation type="journal article" date="2018" name="G3 (Bethesda)">
        <title>Phylogenetic and Phylogenomic Definition of Rhizopus Species.</title>
        <authorList>
            <person name="Gryganskyi A.P."/>
            <person name="Golan J."/>
            <person name="Dolatabadi S."/>
            <person name="Mondo S."/>
            <person name="Robb S."/>
            <person name="Idnurm A."/>
            <person name="Muszewska A."/>
            <person name="Steczkiewicz K."/>
            <person name="Masonjones S."/>
            <person name="Liao H.L."/>
            <person name="Gajdeczka M.T."/>
            <person name="Anike F."/>
            <person name="Vuek A."/>
            <person name="Anishchenko I.M."/>
            <person name="Voigt K."/>
            <person name="de Hoog G.S."/>
            <person name="Smith M.E."/>
            <person name="Heitman J."/>
            <person name="Vilgalys R."/>
            <person name="Stajich J.E."/>
        </authorList>
    </citation>
    <scope>NUCLEOTIDE SEQUENCE [LARGE SCALE GENOMIC DNA]</scope>
    <source>
        <strain evidence="1 2">CBS 357.93</strain>
    </source>
</reference>
<protein>
    <submittedName>
        <fullName evidence="1">Uncharacterized protein</fullName>
    </submittedName>
</protein>
<evidence type="ECO:0000313" key="1">
    <source>
        <dbReference type="EMBL" id="RCH97849.1"/>
    </source>
</evidence>
<keyword evidence="2" id="KW-1185">Reference proteome</keyword>
<proteinExistence type="predicted"/>
<dbReference type="Proteomes" id="UP000252139">
    <property type="component" value="Unassembled WGS sequence"/>
</dbReference>
<dbReference type="EMBL" id="PJQL01000243">
    <property type="protein sequence ID" value="RCH97849.1"/>
    <property type="molecule type" value="Genomic_DNA"/>
</dbReference>
<dbReference type="AlphaFoldDB" id="A0A367K6T6"/>
<gene>
    <name evidence="1" type="ORF">CU097_012254</name>
</gene>
<accession>A0A367K6T6</accession>